<feature type="active site" description="Proton donor" evidence="8">
    <location>
        <position position="747"/>
    </location>
</feature>
<organism evidence="14 15">
    <name type="scientific">Hyalella azteca</name>
    <name type="common">Amphipod</name>
    <dbReference type="NCBI Taxonomy" id="294128"/>
    <lineage>
        <taxon>Eukaryota</taxon>
        <taxon>Metazoa</taxon>
        <taxon>Ecdysozoa</taxon>
        <taxon>Arthropoda</taxon>
        <taxon>Crustacea</taxon>
        <taxon>Multicrustacea</taxon>
        <taxon>Malacostraca</taxon>
        <taxon>Eumalacostraca</taxon>
        <taxon>Peracarida</taxon>
        <taxon>Amphipoda</taxon>
        <taxon>Senticaudata</taxon>
        <taxon>Talitrida</taxon>
        <taxon>Talitroidea</taxon>
        <taxon>Hyalellidae</taxon>
        <taxon>Hyalella</taxon>
    </lineage>
</organism>
<dbReference type="OMA" id="CAWRATR"/>
<proteinExistence type="inferred from homology"/>
<dbReference type="NCBIfam" id="TIGR00229">
    <property type="entry name" value="sensory_box"/>
    <property type="match status" value="1"/>
</dbReference>
<dbReference type="GO" id="GO:0007165">
    <property type="term" value="P:signal transduction"/>
    <property type="evidence" value="ECO:0007669"/>
    <property type="project" value="InterPro"/>
</dbReference>
<dbReference type="SUPFAM" id="SSF55785">
    <property type="entry name" value="PYP-like sensor domain (PAS domain)"/>
    <property type="match status" value="1"/>
</dbReference>
<feature type="binding site" evidence="10">
    <location>
        <position position="788"/>
    </location>
    <ligand>
        <name>Zn(2+)</name>
        <dbReference type="ChEBI" id="CHEBI:29105"/>
        <label>1</label>
    </ligand>
</feature>
<dbReference type="OrthoDB" id="189220at2759"/>
<feature type="region of interest" description="Disordered" evidence="11">
    <location>
        <begin position="332"/>
        <end position="357"/>
    </location>
</feature>
<dbReference type="SMART" id="SM00471">
    <property type="entry name" value="HDc"/>
    <property type="match status" value="1"/>
</dbReference>
<evidence type="ECO:0000259" key="12">
    <source>
        <dbReference type="PROSITE" id="PS50112"/>
    </source>
</evidence>
<evidence type="ECO:0000256" key="3">
    <source>
        <dbReference type="ARBA" id="ARBA00006437"/>
    </source>
</evidence>
<evidence type="ECO:0000256" key="11">
    <source>
        <dbReference type="SAM" id="MobiDB-lite"/>
    </source>
</evidence>
<dbReference type="KEGG" id="hazt:108674935"/>
<dbReference type="InterPro" id="IPR036971">
    <property type="entry name" value="PDEase_catalytic_dom_sf"/>
</dbReference>
<evidence type="ECO:0000256" key="10">
    <source>
        <dbReference type="PIRSR" id="PIRSR623088-3"/>
    </source>
</evidence>
<feature type="domain" description="PDEase" evidence="13">
    <location>
        <begin position="664"/>
        <end position="1012"/>
    </location>
</feature>
<feature type="binding site" evidence="10">
    <location>
        <position position="918"/>
    </location>
    <ligand>
        <name>Zn(2+)</name>
        <dbReference type="ChEBI" id="CHEBI:29105"/>
        <label>1</label>
    </ligand>
</feature>
<dbReference type="EC" id="3.1.4.53" evidence="4"/>
<dbReference type="GO" id="GO:0046872">
    <property type="term" value="F:metal ion binding"/>
    <property type="evidence" value="ECO:0007669"/>
    <property type="project" value="UniProtKB-KW"/>
</dbReference>
<dbReference type="Proteomes" id="UP000694843">
    <property type="component" value="Unplaced"/>
</dbReference>
<feature type="region of interest" description="Disordered" evidence="11">
    <location>
        <begin position="26"/>
        <end position="56"/>
    </location>
</feature>
<feature type="binding site" evidence="10">
    <location>
        <position position="787"/>
    </location>
    <ligand>
        <name>Zn(2+)</name>
        <dbReference type="ChEBI" id="CHEBI:29105"/>
        <label>1</label>
    </ligand>
</feature>
<evidence type="ECO:0000256" key="2">
    <source>
        <dbReference type="ARBA" id="ARBA00004703"/>
    </source>
</evidence>
<dbReference type="Gene3D" id="3.30.450.20">
    <property type="entry name" value="PAS domain"/>
    <property type="match status" value="1"/>
</dbReference>
<feature type="binding site" evidence="9">
    <location>
        <position position="970"/>
    </location>
    <ligand>
        <name>AMP</name>
        <dbReference type="ChEBI" id="CHEBI:456215"/>
    </ligand>
</feature>
<keyword evidence="6" id="KW-0378">Hydrolase</keyword>
<dbReference type="CDD" id="cd00077">
    <property type="entry name" value="HDc"/>
    <property type="match status" value="1"/>
</dbReference>
<dbReference type="InterPro" id="IPR000014">
    <property type="entry name" value="PAS"/>
</dbReference>
<dbReference type="Gene3D" id="1.10.1300.10">
    <property type="entry name" value="3'5'-cyclic nucleotide phosphodiesterase, catalytic domain"/>
    <property type="match status" value="1"/>
</dbReference>
<evidence type="ECO:0000256" key="9">
    <source>
        <dbReference type="PIRSR" id="PIRSR623088-2"/>
    </source>
</evidence>
<protein>
    <recommendedName>
        <fullName evidence="4">3',5'-cyclic-AMP phosphodiesterase</fullName>
        <ecNumber evidence="4">3.1.4.53</ecNumber>
    </recommendedName>
</protein>
<sequence>MPCCYGMGCGPSIHVSQAGIVYCNRKPSDEQDSTPRSSVSANHVPRTGSLTPTAAGLDGSAAVPECLSVVRSVAWDTPPQGDPSAAHLGPMRLSTPNWKVLLVFPRHDGVSEAWQEACAKRGMEVAAVTSQDQALKQVGAQAPHLVVVDGRSPRTLVVGNLARAVRSSKAAILPTIVTVVKKNFCEKECDAVVSLLESGVNRLVNESCSVAVVTAELLQLERGELLTQLQMRAMQAVFAALDSCRDAVHITDSNHRIQFINKSCETLLGYTANDVLGRSIWEVHGSDNHRQEIKGNELKKQQSVSEEVKKQQNVTGEFKKQESISEEFINQQSVPEKLKKQQSVPGELKKQQSVSGELKKQHSISGEIFNRDFEGKSEHLIKPWDSKVAELETLEESSNNGHRPVERQESKVGLDISEAINLQLRRGREWEGVVVCRRKSGDLVQLPSKVVPVYTRRGSASGTSCDFVVYSSCGISATVAPSGTFSSDVYHGRGSIKSVRKTSYDIRSMNSDGLFVDAEEDEASRRAVLSAPVDKDCFSFSLKPSLLRDGYLQGGPHNPARRQSLVKLHAMTIEAPITRVISIITAAQENSPVYVSQALEKVLEILRSKELYSPQLVSSNEAPKSVSADPVATDLLGALLSHSPTPLTSGRRSSSDHGTRHQSTRPSLASLPQPAAGEIVELLATDNAWSFDVLRLEQLTEKRPLVWLGLSLMCQMNVPATLNCDEQTLQNWLTLIEANYHSDNSYHNSTHAADVLHATTYFLQRPRIAGLLDPLDVAASMIAAVVHDVDHPGKNSAFLCNTNNELAILYNDTSVLESHHSALSFKLTHTDARVNIYNGLDRDTYKEVRKSVVDMVLATDMTKHFEHLSKFVNMLDKCSMTRDENGQFETVGETLNVAQLSTVENQQIMRRMLIKCADISNPLRPLNLCREWGHRIANEYFSQTQEEKRLNLPIVMPQFDRATCSIPKSQIGFIDFFISDMFEAWDALADIPECMAHLRSNYDYWQERQREEQECQSANCPPSGGTATTPLKEEEEELEPLDPRTTPDKKE</sequence>
<comment type="pathway">
    <text evidence="2">Purine metabolism; 3',5'-cyclic AMP degradation; AMP from 3',5'-cyclic AMP: step 1/1.</text>
</comment>
<keyword evidence="7" id="KW-0114">cAMP</keyword>
<dbReference type="GO" id="GO:0004115">
    <property type="term" value="F:3',5'-cyclic-AMP phosphodiesterase activity"/>
    <property type="evidence" value="ECO:0007669"/>
    <property type="project" value="UniProtKB-EC"/>
</dbReference>
<feature type="compositionally biased region" description="Polar residues" evidence="11">
    <location>
        <begin position="642"/>
        <end position="652"/>
    </location>
</feature>
<keyword evidence="14" id="KW-1185">Reference proteome</keyword>
<feature type="binding site" evidence="9">
    <location>
        <position position="918"/>
    </location>
    <ligand>
        <name>AMP</name>
        <dbReference type="ChEBI" id="CHEBI:456215"/>
    </ligand>
</feature>
<dbReference type="InterPro" id="IPR003607">
    <property type="entry name" value="HD/PDEase_dom"/>
</dbReference>
<evidence type="ECO:0000256" key="8">
    <source>
        <dbReference type="PIRSR" id="PIRSR623088-1"/>
    </source>
</evidence>
<evidence type="ECO:0000256" key="5">
    <source>
        <dbReference type="ARBA" id="ARBA00022723"/>
    </source>
</evidence>
<dbReference type="PROSITE" id="PS50112">
    <property type="entry name" value="PAS"/>
    <property type="match status" value="1"/>
</dbReference>
<feature type="region of interest" description="Disordered" evidence="11">
    <location>
        <begin position="642"/>
        <end position="670"/>
    </location>
</feature>
<evidence type="ECO:0000313" key="15">
    <source>
        <dbReference type="RefSeq" id="XP_047736186.1"/>
    </source>
</evidence>
<dbReference type="PRINTS" id="PR00387">
    <property type="entry name" value="PDIESTERASE1"/>
</dbReference>
<dbReference type="InterPro" id="IPR057304">
    <property type="entry name" value="PDE8-like_REC_N"/>
</dbReference>
<feature type="binding site" evidence="10">
    <location>
        <position position="751"/>
    </location>
    <ligand>
        <name>Zn(2+)</name>
        <dbReference type="ChEBI" id="CHEBI:29105"/>
        <label>1</label>
    </ligand>
</feature>
<dbReference type="AlphaFoldDB" id="A0A979FHW5"/>
<accession>A0A979FHW5</accession>
<feature type="binding site" evidence="9">
    <location>
        <position position="788"/>
    </location>
    <ligand>
        <name>AMP</name>
        <dbReference type="ChEBI" id="CHEBI:456215"/>
    </ligand>
</feature>
<gene>
    <name evidence="15" type="primary">LOC108674935</name>
</gene>
<evidence type="ECO:0000256" key="6">
    <source>
        <dbReference type="ARBA" id="ARBA00022801"/>
    </source>
</evidence>
<feature type="region of interest" description="Disordered" evidence="11">
    <location>
        <begin position="1013"/>
        <end position="1051"/>
    </location>
</feature>
<dbReference type="PROSITE" id="PS51845">
    <property type="entry name" value="PDEASE_I_2"/>
    <property type="match status" value="1"/>
</dbReference>
<dbReference type="SUPFAM" id="SSF109604">
    <property type="entry name" value="HD-domain/PDEase-like"/>
    <property type="match status" value="1"/>
</dbReference>
<comment type="cofactor">
    <cofactor evidence="1">
        <name>a divalent metal cation</name>
        <dbReference type="ChEBI" id="CHEBI:60240"/>
    </cofactor>
</comment>
<dbReference type="InterPro" id="IPR035965">
    <property type="entry name" value="PAS-like_dom_sf"/>
</dbReference>
<feature type="binding site" evidence="10">
    <location>
        <position position="788"/>
    </location>
    <ligand>
        <name>Zn(2+)</name>
        <dbReference type="ChEBI" id="CHEBI:29105"/>
        <label>2</label>
    </ligand>
</feature>
<dbReference type="GeneID" id="108674935"/>
<dbReference type="Pfam" id="PF00233">
    <property type="entry name" value="PDEase_I"/>
    <property type="match status" value="1"/>
</dbReference>
<evidence type="ECO:0000313" key="14">
    <source>
        <dbReference type="Proteomes" id="UP000694843"/>
    </source>
</evidence>
<comment type="similarity">
    <text evidence="3">Belongs to the cyclic nucleotide phosphodiesterase family. PDE8 subfamily.</text>
</comment>
<dbReference type="PANTHER" id="PTHR11347">
    <property type="entry name" value="CYCLIC NUCLEOTIDE PHOSPHODIESTERASE"/>
    <property type="match status" value="1"/>
</dbReference>
<dbReference type="InterPro" id="IPR002073">
    <property type="entry name" value="PDEase_catalytic_dom"/>
</dbReference>
<evidence type="ECO:0000259" key="13">
    <source>
        <dbReference type="PROSITE" id="PS51845"/>
    </source>
</evidence>
<feature type="domain" description="PAS" evidence="12">
    <location>
        <begin position="233"/>
        <end position="279"/>
    </location>
</feature>
<dbReference type="CTD" id="37741"/>
<dbReference type="Pfam" id="PF23198">
    <property type="entry name" value="PDE8A_N"/>
    <property type="match status" value="1"/>
</dbReference>
<dbReference type="SMART" id="SM00091">
    <property type="entry name" value="PAS"/>
    <property type="match status" value="1"/>
</dbReference>
<dbReference type="Pfam" id="PF13426">
    <property type="entry name" value="PAS_9"/>
    <property type="match status" value="1"/>
</dbReference>
<dbReference type="CDD" id="cd00130">
    <property type="entry name" value="PAS"/>
    <property type="match status" value="1"/>
</dbReference>
<feature type="compositionally biased region" description="Basic and acidic residues" evidence="11">
    <location>
        <begin position="1041"/>
        <end position="1051"/>
    </location>
</feature>
<feature type="binding site" evidence="9">
    <location>
        <begin position="747"/>
        <end position="751"/>
    </location>
    <ligand>
        <name>AMP</name>
        <dbReference type="ChEBI" id="CHEBI:456215"/>
    </ligand>
</feature>
<dbReference type="RefSeq" id="XP_047736186.1">
    <property type="nucleotide sequence ID" value="XM_047880230.1"/>
</dbReference>
<dbReference type="Pfam" id="PF08629">
    <property type="entry name" value="PDE8"/>
    <property type="match status" value="1"/>
</dbReference>
<dbReference type="InterPro" id="IPR023088">
    <property type="entry name" value="PDEase"/>
</dbReference>
<evidence type="ECO:0000256" key="4">
    <source>
        <dbReference type="ARBA" id="ARBA00012276"/>
    </source>
</evidence>
<reference evidence="15" key="1">
    <citation type="submission" date="2025-08" db="UniProtKB">
        <authorList>
            <consortium name="RefSeq"/>
        </authorList>
    </citation>
    <scope>IDENTIFICATION</scope>
    <source>
        <tissue evidence="15">Whole organism</tissue>
    </source>
</reference>
<name>A0A979FHW5_HYAAZ</name>
<evidence type="ECO:0000256" key="1">
    <source>
        <dbReference type="ARBA" id="ARBA00001968"/>
    </source>
</evidence>
<keyword evidence="5 10" id="KW-0479">Metal-binding</keyword>
<evidence type="ECO:0000256" key="7">
    <source>
        <dbReference type="ARBA" id="ARBA00023149"/>
    </source>
</evidence>